<dbReference type="GO" id="GO:0005829">
    <property type="term" value="C:cytosol"/>
    <property type="evidence" value="ECO:0007669"/>
    <property type="project" value="TreeGrafter"/>
</dbReference>
<dbReference type="SUPFAM" id="SSF53223">
    <property type="entry name" value="Aminoacid dehydrogenase-like, N-terminal domain"/>
    <property type="match status" value="1"/>
</dbReference>
<evidence type="ECO:0000256" key="4">
    <source>
        <dbReference type="PIRNR" id="PIRNR000185"/>
    </source>
</evidence>
<dbReference type="KEGG" id="bpip:BPP43_08550"/>
<dbReference type="PIRSF" id="PIRSF000185">
    <property type="entry name" value="Glu_DH"/>
    <property type="match status" value="1"/>
</dbReference>
<accession>A0A3B6VLZ2</accession>
<dbReference type="InterPro" id="IPR033922">
    <property type="entry name" value="NAD_bind_Glu_DH"/>
</dbReference>
<dbReference type="AlphaFoldDB" id="A0A3B6VLZ2"/>
<keyword evidence="11" id="KW-1185">Reference proteome</keyword>
<dbReference type="Pfam" id="PF02812">
    <property type="entry name" value="ELFV_dehydrog_N"/>
    <property type="match status" value="1"/>
</dbReference>
<organism evidence="10 11">
    <name type="scientific">Brachyspira pilosicoli P43/6/78</name>
    <dbReference type="NCBI Taxonomy" id="1042417"/>
    <lineage>
        <taxon>Bacteria</taxon>
        <taxon>Pseudomonadati</taxon>
        <taxon>Spirochaetota</taxon>
        <taxon>Spirochaetia</taxon>
        <taxon>Brachyspirales</taxon>
        <taxon>Brachyspiraceae</taxon>
        <taxon>Brachyspira</taxon>
    </lineage>
</organism>
<evidence type="ECO:0000256" key="2">
    <source>
        <dbReference type="ARBA" id="ARBA00011643"/>
    </source>
</evidence>
<dbReference type="InterPro" id="IPR006095">
    <property type="entry name" value="Glu/Leu/Phe/Val/Trp_DH"/>
</dbReference>
<dbReference type="InterPro" id="IPR033524">
    <property type="entry name" value="Glu/Leu/Phe/Val_DH_AS"/>
</dbReference>
<dbReference type="CDD" id="cd05313">
    <property type="entry name" value="NAD_bind_2_Glu_DH"/>
    <property type="match status" value="1"/>
</dbReference>
<feature type="binding site" evidence="6">
    <location>
        <position position="245"/>
    </location>
    <ligand>
        <name>NAD(+)</name>
        <dbReference type="ChEBI" id="CHEBI:57540"/>
    </ligand>
</feature>
<evidence type="ECO:0000256" key="3">
    <source>
        <dbReference type="ARBA" id="ARBA00023002"/>
    </source>
</evidence>
<dbReference type="InterPro" id="IPR006097">
    <property type="entry name" value="Glu/Leu/Phe/Val/Trp_DH_dimer"/>
</dbReference>
<keyword evidence="6" id="KW-0520">NAD</keyword>
<dbReference type="EMBL" id="CP002873">
    <property type="protein sequence ID" value="AGA66903.1"/>
    <property type="molecule type" value="Genomic_DNA"/>
</dbReference>
<feature type="domain" description="Glutamate/phenylalanine/leucine/valine/L-tryptophan dehydrogenase C-terminal" evidence="9">
    <location>
        <begin position="207"/>
        <end position="447"/>
    </location>
</feature>
<dbReference type="PRINTS" id="PR00082">
    <property type="entry name" value="GLFDHDRGNASE"/>
</dbReference>
<evidence type="ECO:0000256" key="1">
    <source>
        <dbReference type="ARBA" id="ARBA00006382"/>
    </source>
</evidence>
<comment type="subunit">
    <text evidence="2">Homohexamer.</text>
</comment>
<feature type="binding site" evidence="6">
    <location>
        <position position="115"/>
    </location>
    <ligand>
        <name>substrate</name>
    </ligand>
</feature>
<dbReference type="FunFam" id="3.40.50.10860:FF:000002">
    <property type="entry name" value="Glutamate dehydrogenase"/>
    <property type="match status" value="1"/>
</dbReference>
<evidence type="ECO:0000256" key="8">
    <source>
        <dbReference type="RuleBase" id="RU004417"/>
    </source>
</evidence>
<dbReference type="GO" id="GO:0006537">
    <property type="term" value="P:glutamate biosynthetic process"/>
    <property type="evidence" value="ECO:0007669"/>
    <property type="project" value="TreeGrafter"/>
</dbReference>
<dbReference type="PANTHER" id="PTHR43571">
    <property type="entry name" value="NADP-SPECIFIC GLUTAMATE DEHYDROGENASE 1-RELATED"/>
    <property type="match status" value="1"/>
</dbReference>
<protein>
    <recommendedName>
        <fullName evidence="4">Glutamate dehydrogenase</fullName>
    </recommendedName>
</protein>
<comment type="similarity">
    <text evidence="1 4 8">Belongs to the Glu/Leu/Phe/Val dehydrogenases family.</text>
</comment>
<feature type="binding site" evidence="6">
    <location>
        <position position="381"/>
    </location>
    <ligand>
        <name>substrate</name>
    </ligand>
</feature>
<dbReference type="RefSeq" id="WP_013244251.1">
    <property type="nucleotide sequence ID" value="NC_019908.1"/>
</dbReference>
<feature type="binding site" evidence="6">
    <location>
        <position position="169"/>
    </location>
    <ligand>
        <name>substrate</name>
    </ligand>
</feature>
<keyword evidence="6" id="KW-0547">Nucleotide-binding</keyword>
<proteinExistence type="inferred from homology"/>
<dbReference type="SMART" id="SM00839">
    <property type="entry name" value="ELFV_dehydrog"/>
    <property type="match status" value="1"/>
</dbReference>
<feature type="active site" description="Proton donor" evidence="5">
    <location>
        <position position="130"/>
    </location>
</feature>
<dbReference type="InterPro" id="IPR036291">
    <property type="entry name" value="NAD(P)-bd_dom_sf"/>
</dbReference>
<dbReference type="FunFam" id="3.40.50.720:FF:000030">
    <property type="entry name" value="Glutamate dehydrogenase"/>
    <property type="match status" value="1"/>
</dbReference>
<dbReference type="GO" id="GO:0004354">
    <property type="term" value="F:glutamate dehydrogenase (NADP+) activity"/>
    <property type="evidence" value="ECO:0007669"/>
    <property type="project" value="TreeGrafter"/>
</dbReference>
<dbReference type="Gene3D" id="3.40.50.10860">
    <property type="entry name" value="Leucine Dehydrogenase, chain A, domain 1"/>
    <property type="match status" value="1"/>
</dbReference>
<evidence type="ECO:0000313" key="11">
    <source>
        <dbReference type="Proteomes" id="UP000010793"/>
    </source>
</evidence>
<gene>
    <name evidence="10" type="ORF">BPP43_08550</name>
</gene>
<sequence>MSSRVKESIESIYSSIVQKNAGEKEFHQAVKEMLSTLEVVLEKHPEYIEKKVIERICEPERQIIFRVPWMDDKGEIHINRGFRVQFSSVMGPYKGGLRFHPSVYLGIIKFLSFEQIFKNALTGLSIGGGKGGSDFDPKGKSDNEVMRFCQSFMTELHRHIGADIDVPAGDIGVGAREIGYLFGQYKRLSGRYEAGVLTGKGLDYGGSLVRKEATGYGLVYFTELMLKTRNESFEGKKVIVSGSGNVAIYAMEKASQLGAKVIACSDSNGVLYDENGINLDTVKRLKEVERKRIKEYADIHKSAKYQENGCIWDIACDVALPCATQNEINADNAKTLVKNGCKCVAEGANMPATPEAIDVFLNANILYAPGKATNAGGVATSALEMQQNASRDSWDFEYTDGKLKNIMTNIHNTCYTTAEEYGFKGNYLKGANIAGFVKVAETMIPFGLI</sequence>
<dbReference type="NCBIfam" id="NF006929">
    <property type="entry name" value="PRK09414.1"/>
    <property type="match status" value="1"/>
</dbReference>
<dbReference type="SUPFAM" id="SSF51735">
    <property type="entry name" value="NAD(P)-binding Rossmann-fold domains"/>
    <property type="match status" value="1"/>
</dbReference>
<dbReference type="PANTHER" id="PTHR43571:SF1">
    <property type="entry name" value="NADP-SPECIFIC GLUTAMATE DEHYDROGENASE 1-RELATED"/>
    <property type="match status" value="1"/>
</dbReference>
<evidence type="ECO:0000313" key="10">
    <source>
        <dbReference type="EMBL" id="AGA66903.1"/>
    </source>
</evidence>
<dbReference type="GO" id="GO:0000166">
    <property type="term" value="F:nucleotide binding"/>
    <property type="evidence" value="ECO:0007669"/>
    <property type="project" value="UniProtKB-KW"/>
</dbReference>
<dbReference type="InterPro" id="IPR046346">
    <property type="entry name" value="Aminoacid_DH-like_N_sf"/>
</dbReference>
<dbReference type="InterPro" id="IPR006096">
    <property type="entry name" value="Glu/Leu/Phe/Val/Trp_DH_C"/>
</dbReference>
<dbReference type="Proteomes" id="UP000010793">
    <property type="component" value="Chromosome"/>
</dbReference>
<feature type="binding site" evidence="6">
    <location>
        <position position="94"/>
    </location>
    <ligand>
        <name>substrate</name>
    </ligand>
</feature>
<evidence type="ECO:0000256" key="7">
    <source>
        <dbReference type="PIRSR" id="PIRSR000185-3"/>
    </source>
</evidence>
<reference evidence="10 11" key="1">
    <citation type="journal article" date="2013" name="Genome Announc.">
        <title>Complete Genome Sequence of the Porcine Strain Brachyspira pilosicoli P43/6/78(T.).</title>
        <authorList>
            <person name="Lin C."/>
            <person name="den Bakker H.C."/>
            <person name="Suzuki H."/>
            <person name="Lefebure T."/>
            <person name="Ponnala L."/>
            <person name="Sun Q."/>
            <person name="Stanhope M.J."/>
            <person name="Wiedmann M."/>
            <person name="Duhamel G.E."/>
        </authorList>
    </citation>
    <scope>NUCLEOTIDE SEQUENCE [LARGE SCALE GENOMIC DNA]</scope>
    <source>
        <strain evidence="10 11">P43/6/78</strain>
    </source>
</reference>
<dbReference type="Pfam" id="PF00208">
    <property type="entry name" value="ELFV_dehydrog"/>
    <property type="match status" value="1"/>
</dbReference>
<dbReference type="InterPro" id="IPR050724">
    <property type="entry name" value="Glu_Leu_Phe_Val_DH"/>
</dbReference>
<evidence type="ECO:0000256" key="6">
    <source>
        <dbReference type="PIRSR" id="PIRSR000185-2"/>
    </source>
</evidence>
<dbReference type="InterPro" id="IPR014362">
    <property type="entry name" value="Glu_DH"/>
</dbReference>
<dbReference type="GeneID" id="56439877"/>
<dbReference type="Gene3D" id="1.10.285.10">
    <property type="entry name" value="Glutamate Dehydrogenase, chain A, domain 3"/>
    <property type="match status" value="2"/>
</dbReference>
<name>A0A3B6VLZ2_BRAPL</name>
<evidence type="ECO:0000256" key="5">
    <source>
        <dbReference type="PIRSR" id="PIRSR000185-1"/>
    </source>
</evidence>
<evidence type="ECO:0000259" key="9">
    <source>
        <dbReference type="SMART" id="SM00839"/>
    </source>
</evidence>
<keyword evidence="3 4" id="KW-0560">Oxidoreductase</keyword>
<dbReference type="PROSITE" id="PS00074">
    <property type="entry name" value="GLFV_DEHYDROGENASE"/>
    <property type="match status" value="1"/>
</dbReference>
<feature type="binding site" evidence="6">
    <location>
        <position position="118"/>
    </location>
    <ligand>
        <name>substrate</name>
    </ligand>
</feature>
<feature type="site" description="Important for catalysis" evidence="7">
    <location>
        <position position="170"/>
    </location>
</feature>
<dbReference type="FunFam" id="1.10.285.10:FF:000001">
    <property type="entry name" value="Glutamate dehydrogenase"/>
    <property type="match status" value="1"/>
</dbReference>
<feature type="binding site" evidence="6">
    <location>
        <position position="214"/>
    </location>
    <ligand>
        <name>NAD(+)</name>
        <dbReference type="ChEBI" id="CHEBI:57540"/>
    </ligand>
</feature>
<dbReference type="Gene3D" id="3.40.50.720">
    <property type="entry name" value="NAD(P)-binding Rossmann-like Domain"/>
    <property type="match status" value="1"/>
</dbReference>